<evidence type="ECO:0000313" key="6">
    <source>
        <dbReference type="Proteomes" id="UP000281094"/>
    </source>
</evidence>
<evidence type="ECO:0000256" key="2">
    <source>
        <dbReference type="ARBA" id="ARBA00022801"/>
    </source>
</evidence>
<evidence type="ECO:0000256" key="4">
    <source>
        <dbReference type="SAM" id="SignalP"/>
    </source>
</evidence>
<dbReference type="GO" id="GO:0003796">
    <property type="term" value="F:lysozyme activity"/>
    <property type="evidence" value="ECO:0007669"/>
    <property type="project" value="InterPro"/>
</dbReference>
<feature type="signal peptide" evidence="4">
    <location>
        <begin position="1"/>
        <end position="24"/>
    </location>
</feature>
<evidence type="ECO:0000256" key="1">
    <source>
        <dbReference type="ARBA" id="ARBA00010646"/>
    </source>
</evidence>
<dbReference type="RefSeq" id="WP_121646461.1">
    <property type="nucleotide sequence ID" value="NZ_RCWN01000001.1"/>
</dbReference>
<dbReference type="SUPFAM" id="SSF51445">
    <property type="entry name" value="(Trans)glycosidases"/>
    <property type="match status" value="1"/>
</dbReference>
<keyword evidence="2 5" id="KW-0378">Hydrolase</keyword>
<dbReference type="InterPro" id="IPR002053">
    <property type="entry name" value="Glyco_hydro_25"/>
</dbReference>
<dbReference type="AlphaFoldDB" id="A0A3L7JIP1"/>
<dbReference type="GO" id="GO:0009253">
    <property type="term" value="P:peptidoglycan catabolic process"/>
    <property type="evidence" value="ECO:0007669"/>
    <property type="project" value="InterPro"/>
</dbReference>
<dbReference type="PANTHER" id="PTHR34135">
    <property type="entry name" value="LYSOZYME"/>
    <property type="match status" value="1"/>
</dbReference>
<sequence length="272" mass="30391">MSGRRLISSLAVIGAILSSATLSACSSTDTLGALSLAEPPRSGAKGLRFDDHDPFDFTGTAPWHHTVHGVDVAKYQNKVDWPRVKGSGISFAFIKATEGGDRVDSRFRENWATTQAIGLPRGAYHFFYWCRSGGEQADWFIQNVPHETGALPPVLDAEWNPDSPTCPNKVPPAQARKMLKDFIAKVSRRYRKTPIIYTTVDFYHDNDLARLDNVQFWLRSTAGHPSEKYPGQHWTFWQYTGTGKVPGIDTPADINVFRGSQSDFRQWVSDNS</sequence>
<dbReference type="GO" id="GO:0016998">
    <property type="term" value="P:cell wall macromolecule catabolic process"/>
    <property type="evidence" value="ECO:0007669"/>
    <property type="project" value="InterPro"/>
</dbReference>
<dbReference type="PROSITE" id="PS51257">
    <property type="entry name" value="PROKAR_LIPOPROTEIN"/>
    <property type="match status" value="1"/>
</dbReference>
<reference evidence="5 6" key="1">
    <citation type="submission" date="2018-10" db="EMBL/GenBank/DDBJ databases">
        <title>Notoacmeibacter sp. M2BS9Y-3-1, whole genome shotgun sequence.</title>
        <authorList>
            <person name="Tuo L."/>
        </authorList>
    </citation>
    <scope>NUCLEOTIDE SEQUENCE [LARGE SCALE GENOMIC DNA]</scope>
    <source>
        <strain evidence="5 6">M2BS9Y-3-1</strain>
    </source>
</reference>
<comment type="similarity">
    <text evidence="1">Belongs to the glycosyl hydrolase 25 family.</text>
</comment>
<evidence type="ECO:0000313" key="5">
    <source>
        <dbReference type="EMBL" id="RLQ89501.1"/>
    </source>
</evidence>
<keyword evidence="3" id="KW-0326">Glycosidase</keyword>
<accession>A0A3L7JIP1</accession>
<dbReference type="InterPro" id="IPR017853">
    <property type="entry name" value="GH"/>
</dbReference>
<dbReference type="InterPro" id="IPR018077">
    <property type="entry name" value="Glyco_hydro_fam25_subgr"/>
</dbReference>
<keyword evidence="4" id="KW-0732">Signal</keyword>
<dbReference type="PANTHER" id="PTHR34135:SF2">
    <property type="entry name" value="LYSOZYME"/>
    <property type="match status" value="1"/>
</dbReference>
<dbReference type="EMBL" id="RCWN01000001">
    <property type="protein sequence ID" value="RLQ89501.1"/>
    <property type="molecule type" value="Genomic_DNA"/>
</dbReference>
<keyword evidence="6" id="KW-1185">Reference proteome</keyword>
<gene>
    <name evidence="5" type="ORF">D8780_08275</name>
</gene>
<feature type="chain" id="PRO_5018177030" evidence="4">
    <location>
        <begin position="25"/>
        <end position="272"/>
    </location>
</feature>
<comment type="caution">
    <text evidence="5">The sequence shown here is derived from an EMBL/GenBank/DDBJ whole genome shotgun (WGS) entry which is preliminary data.</text>
</comment>
<name>A0A3L7JIP1_9HYPH</name>
<dbReference type="Gene3D" id="3.20.20.80">
    <property type="entry name" value="Glycosidases"/>
    <property type="match status" value="1"/>
</dbReference>
<dbReference type="SMART" id="SM00641">
    <property type="entry name" value="Glyco_25"/>
    <property type="match status" value="1"/>
</dbReference>
<dbReference type="CDD" id="cd06413">
    <property type="entry name" value="GH25_muramidase_1"/>
    <property type="match status" value="1"/>
</dbReference>
<protein>
    <submittedName>
        <fullName evidence="5">Glycoside hydrolase</fullName>
    </submittedName>
</protein>
<dbReference type="Pfam" id="PF01183">
    <property type="entry name" value="Glyco_hydro_25"/>
    <property type="match status" value="1"/>
</dbReference>
<dbReference type="PROSITE" id="PS51904">
    <property type="entry name" value="GLYCOSYL_HYDROL_F25_2"/>
    <property type="match status" value="1"/>
</dbReference>
<dbReference type="Proteomes" id="UP000281094">
    <property type="component" value="Unassembled WGS sequence"/>
</dbReference>
<dbReference type="GO" id="GO:0016052">
    <property type="term" value="P:carbohydrate catabolic process"/>
    <property type="evidence" value="ECO:0007669"/>
    <property type="project" value="TreeGrafter"/>
</dbReference>
<proteinExistence type="inferred from homology"/>
<organism evidence="5 6">
    <name type="scientific">Notoacmeibacter ruber</name>
    <dbReference type="NCBI Taxonomy" id="2670375"/>
    <lineage>
        <taxon>Bacteria</taxon>
        <taxon>Pseudomonadati</taxon>
        <taxon>Pseudomonadota</taxon>
        <taxon>Alphaproteobacteria</taxon>
        <taxon>Hyphomicrobiales</taxon>
        <taxon>Notoacmeibacteraceae</taxon>
        <taxon>Notoacmeibacter</taxon>
    </lineage>
</organism>
<evidence type="ECO:0000256" key="3">
    <source>
        <dbReference type="ARBA" id="ARBA00023295"/>
    </source>
</evidence>